<dbReference type="SUPFAM" id="SSF88723">
    <property type="entry name" value="PIN domain-like"/>
    <property type="match status" value="1"/>
</dbReference>
<evidence type="ECO:0000313" key="2">
    <source>
        <dbReference type="Proteomes" id="UP000054015"/>
    </source>
</evidence>
<dbReference type="EMBL" id="LGEX01000073">
    <property type="protein sequence ID" value="KUK05835.1"/>
    <property type="molecule type" value="Genomic_DNA"/>
</dbReference>
<accession>A0A101DZZ5</accession>
<proteinExistence type="predicted"/>
<dbReference type="InterPro" id="IPR029060">
    <property type="entry name" value="PIN-like_dom_sf"/>
</dbReference>
<dbReference type="PATRIC" id="fig|2234.7.peg.2159"/>
<dbReference type="GeneID" id="77136211"/>
<reference evidence="2" key="1">
    <citation type="journal article" date="2015" name="MBio">
        <title>Genome-Resolved Metagenomic Analysis Reveals Roles for Candidate Phyla and Other Microbial Community Members in Biogeochemical Transformations in Oil Reservoirs.</title>
        <authorList>
            <person name="Hu P."/>
            <person name="Tom L."/>
            <person name="Singh A."/>
            <person name="Thomas B.C."/>
            <person name="Baker B.J."/>
            <person name="Piceno Y.M."/>
            <person name="Andersen G.L."/>
            <person name="Banfield J.F."/>
        </authorList>
    </citation>
    <scope>NUCLEOTIDE SEQUENCE [LARGE SCALE GENOMIC DNA]</scope>
</reference>
<sequence>MRSGVFVDSSVFLKILEGDEKAKNKFIELYREGLYRNVVVYSEVVSVFLKLVTEKRS</sequence>
<protein>
    <submittedName>
        <fullName evidence="1">Uncharacterized protein</fullName>
    </submittedName>
</protein>
<dbReference type="AlphaFoldDB" id="A0A101DZZ5"/>
<evidence type="ECO:0000313" key="1">
    <source>
        <dbReference type="EMBL" id="KUK05835.1"/>
    </source>
</evidence>
<gene>
    <name evidence="1" type="ORF">XD48_1918</name>
</gene>
<organism evidence="1 2">
    <name type="scientific">Archaeoglobus fulgidus</name>
    <dbReference type="NCBI Taxonomy" id="2234"/>
    <lineage>
        <taxon>Archaea</taxon>
        <taxon>Methanobacteriati</taxon>
        <taxon>Methanobacteriota</taxon>
        <taxon>Archaeoglobi</taxon>
        <taxon>Archaeoglobales</taxon>
        <taxon>Archaeoglobaceae</taxon>
        <taxon>Archaeoglobus</taxon>
    </lineage>
</organism>
<comment type="caution">
    <text evidence="1">The sequence shown here is derived from an EMBL/GenBank/DDBJ whole genome shotgun (WGS) entry which is preliminary data.</text>
</comment>
<dbReference type="Proteomes" id="UP000054015">
    <property type="component" value="Unassembled WGS sequence"/>
</dbReference>
<dbReference type="RefSeq" id="WP_143274400.1">
    <property type="nucleotide sequence ID" value="NZ_FJNF01000134.1"/>
</dbReference>
<name>A0A101DZZ5_ARCFL</name>